<accession>A0A9J7BL10</accession>
<gene>
    <name evidence="3" type="ORF">MOP44_15300</name>
</gene>
<evidence type="ECO:0000259" key="2">
    <source>
        <dbReference type="Pfam" id="PF01965"/>
    </source>
</evidence>
<dbReference type="SUPFAM" id="SSF52317">
    <property type="entry name" value="Class I glutamine amidotransferase-like"/>
    <property type="match status" value="1"/>
</dbReference>
<evidence type="ECO:0000313" key="4">
    <source>
        <dbReference type="Proteomes" id="UP001059380"/>
    </source>
</evidence>
<dbReference type="GO" id="GO:0006355">
    <property type="term" value="P:regulation of DNA-templated transcription"/>
    <property type="evidence" value="ECO:0007669"/>
    <property type="project" value="TreeGrafter"/>
</dbReference>
<dbReference type="Pfam" id="PF01965">
    <property type="entry name" value="DJ-1_PfpI"/>
    <property type="match status" value="1"/>
</dbReference>
<dbReference type="InterPro" id="IPR002818">
    <property type="entry name" value="DJ-1/PfpI"/>
</dbReference>
<dbReference type="EMBL" id="CP093313">
    <property type="protein sequence ID" value="UWZ81941.1"/>
    <property type="molecule type" value="Genomic_DNA"/>
</dbReference>
<dbReference type="InterPro" id="IPR052158">
    <property type="entry name" value="INH-QAR"/>
</dbReference>
<sequence>MERPGDGNRKAQRSNFGQGPPNDNAYLEFLKKQADGAQLVCSVCTVAVFLAGAGLLNGHVASTHWAYRPGLRLFPCHVVDDYRRYVQSGNRVTGAGISSGLDEALYIVGLLCGVRVARDVQFKMQYHPQPAFHCGDPSDTDIKDDPQMITEIAAAWEVQQAVEQVAAWMKS</sequence>
<dbReference type="Proteomes" id="UP001059380">
    <property type="component" value="Chromosome"/>
</dbReference>
<keyword evidence="4" id="KW-1185">Reference proteome</keyword>
<feature type="domain" description="DJ-1/PfpI" evidence="2">
    <location>
        <begin position="22"/>
        <end position="102"/>
    </location>
</feature>
<evidence type="ECO:0000313" key="3">
    <source>
        <dbReference type="EMBL" id="UWZ81941.1"/>
    </source>
</evidence>
<feature type="region of interest" description="Disordered" evidence="1">
    <location>
        <begin position="1"/>
        <end position="20"/>
    </location>
</feature>
<reference evidence="3" key="1">
    <citation type="submission" date="2021-04" db="EMBL/GenBank/DDBJ databases">
        <title>Phylogenetic analysis of Acidobacteriaceae.</title>
        <authorList>
            <person name="Qiu L."/>
            <person name="Zhang Q."/>
        </authorList>
    </citation>
    <scope>NUCLEOTIDE SEQUENCE</scope>
    <source>
        <strain evidence="3">DSM 25168</strain>
    </source>
</reference>
<name>A0A9J7BL10_9BACT</name>
<dbReference type="PANTHER" id="PTHR43130">
    <property type="entry name" value="ARAC-FAMILY TRANSCRIPTIONAL REGULATOR"/>
    <property type="match status" value="1"/>
</dbReference>
<dbReference type="KEGG" id="orp:MOP44_15300"/>
<dbReference type="PANTHER" id="PTHR43130:SF2">
    <property type="entry name" value="DJ-1_PFPI DOMAIN-CONTAINING PROTEIN"/>
    <property type="match status" value="1"/>
</dbReference>
<dbReference type="AlphaFoldDB" id="A0A9J7BL10"/>
<organism evidence="3 4">
    <name type="scientific">Occallatibacter riparius</name>
    <dbReference type="NCBI Taxonomy" id="1002689"/>
    <lineage>
        <taxon>Bacteria</taxon>
        <taxon>Pseudomonadati</taxon>
        <taxon>Acidobacteriota</taxon>
        <taxon>Terriglobia</taxon>
        <taxon>Terriglobales</taxon>
        <taxon>Acidobacteriaceae</taxon>
        <taxon>Occallatibacter</taxon>
    </lineage>
</organism>
<proteinExistence type="predicted"/>
<protein>
    <submittedName>
        <fullName evidence="3">DJ-1/PfpI family protein</fullName>
    </submittedName>
</protein>
<dbReference type="RefSeq" id="WP_260790930.1">
    <property type="nucleotide sequence ID" value="NZ_CP093313.1"/>
</dbReference>
<dbReference type="Gene3D" id="3.40.50.880">
    <property type="match status" value="1"/>
</dbReference>
<dbReference type="InterPro" id="IPR029062">
    <property type="entry name" value="Class_I_gatase-like"/>
</dbReference>
<evidence type="ECO:0000256" key="1">
    <source>
        <dbReference type="SAM" id="MobiDB-lite"/>
    </source>
</evidence>